<dbReference type="GO" id="GO:0016301">
    <property type="term" value="F:kinase activity"/>
    <property type="evidence" value="ECO:0007669"/>
    <property type="project" value="UniProtKB-KW"/>
</dbReference>
<dbReference type="InterPro" id="IPR051315">
    <property type="entry name" value="Bact_Chemotaxis_CheA"/>
</dbReference>
<dbReference type="STRING" id="292563.Cyast_2655"/>
<feature type="domain" description="HPt" evidence="2">
    <location>
        <begin position="14"/>
        <end position="118"/>
    </location>
</feature>
<gene>
    <name evidence="3" type="ordered locus">Cyast_2655</name>
</gene>
<organism evidence="3 4">
    <name type="scientific">Cyanobacterium stanieri (strain ATCC 29140 / PCC 7202)</name>
    <dbReference type="NCBI Taxonomy" id="292563"/>
    <lineage>
        <taxon>Bacteria</taxon>
        <taxon>Bacillati</taxon>
        <taxon>Cyanobacteriota</taxon>
        <taxon>Cyanophyceae</taxon>
        <taxon>Oscillatoriophycideae</taxon>
        <taxon>Chroococcales</taxon>
        <taxon>Geminocystaceae</taxon>
        <taxon>Cyanobacterium</taxon>
    </lineage>
</organism>
<dbReference type="HOGENOM" id="CLU_062015_0_0_3"/>
<sequence>MKILVDIVRWKIVDGGNNDKIVGYFIEEAKEHLETIEKGILDLSSVIEDEESVNELFRAAHSIKGGAAMLGFTSIQTTAHRLEDAFKIIRDKTIEPDQTLESLFLKAYDILQDLLERLQGPFGLKEEEGEGILQAAEPHFVELQNYLSQLVDGDIPQAPKVTSESVRTSTPSLIAVPEDDIVAEVRQLLQRMLVIFKQESTPDNRQQLEGICDKLVQLAPEENGWNALLKCAKKAINNPKHSYRLLAPVIIKEIKLAGDCLEVGKGSEIAPSQGLEQLAQAKMPQVLLTLDPEMAADTLSQVFNQEQISRLVNILQTASAGS</sequence>
<keyword evidence="4" id="KW-1185">Reference proteome</keyword>
<proteinExistence type="predicted"/>
<dbReference type="PROSITE" id="PS50894">
    <property type="entry name" value="HPT"/>
    <property type="match status" value="1"/>
</dbReference>
<dbReference type="KEGG" id="csn:Cyast_2655"/>
<dbReference type="BioCyc" id="CSTA292563:G1353-2660-MONOMER"/>
<dbReference type="CDD" id="cd00088">
    <property type="entry name" value="HPT"/>
    <property type="match status" value="1"/>
</dbReference>
<feature type="modified residue" description="Phosphohistidine" evidence="1">
    <location>
        <position position="61"/>
    </location>
</feature>
<evidence type="ECO:0000259" key="2">
    <source>
        <dbReference type="PROSITE" id="PS50894"/>
    </source>
</evidence>
<dbReference type="SMART" id="SM00073">
    <property type="entry name" value="HPT"/>
    <property type="match status" value="1"/>
</dbReference>
<dbReference type="InterPro" id="IPR008207">
    <property type="entry name" value="Sig_transdc_His_kin_Hpt_dom"/>
</dbReference>
<dbReference type="Proteomes" id="UP000010483">
    <property type="component" value="Chromosome"/>
</dbReference>
<dbReference type="EMBL" id="CP003940">
    <property type="protein sequence ID" value="AFZ48598.1"/>
    <property type="molecule type" value="Genomic_DNA"/>
</dbReference>
<dbReference type="GO" id="GO:0000160">
    <property type="term" value="P:phosphorelay signal transduction system"/>
    <property type="evidence" value="ECO:0007669"/>
    <property type="project" value="InterPro"/>
</dbReference>
<accession>K9YR72</accession>
<dbReference type="PANTHER" id="PTHR43395">
    <property type="entry name" value="SENSOR HISTIDINE KINASE CHEA"/>
    <property type="match status" value="1"/>
</dbReference>
<dbReference type="Pfam" id="PF01627">
    <property type="entry name" value="Hpt"/>
    <property type="match status" value="1"/>
</dbReference>
<dbReference type="PATRIC" id="fig|292563.3.peg.2774"/>
<dbReference type="Gene3D" id="1.20.120.160">
    <property type="entry name" value="HPT domain"/>
    <property type="match status" value="1"/>
</dbReference>
<protein>
    <submittedName>
        <fullName evidence="3">CheA signal transduction histidine kinase</fullName>
    </submittedName>
</protein>
<keyword evidence="3" id="KW-0418">Kinase</keyword>
<reference evidence="4" key="1">
    <citation type="journal article" date="2013" name="Proc. Natl. Acad. Sci. U.S.A.">
        <title>Improving the coverage of the cyanobacterial phylum using diversity-driven genome sequencing.</title>
        <authorList>
            <person name="Shih P.M."/>
            <person name="Wu D."/>
            <person name="Latifi A."/>
            <person name="Axen S.D."/>
            <person name="Fewer D.P."/>
            <person name="Talla E."/>
            <person name="Calteau A."/>
            <person name="Cai F."/>
            <person name="Tandeau de Marsac N."/>
            <person name="Rippka R."/>
            <person name="Herdman M."/>
            <person name="Sivonen K."/>
            <person name="Coursin T."/>
            <person name="Laurent T."/>
            <person name="Goodwin L."/>
            <person name="Nolan M."/>
            <person name="Davenport K.W."/>
            <person name="Han C.S."/>
            <person name="Rubin E.M."/>
            <person name="Eisen J.A."/>
            <person name="Woyke T."/>
            <person name="Gugger M."/>
            <person name="Kerfeld C.A."/>
        </authorList>
    </citation>
    <scope>NUCLEOTIDE SEQUENCE [LARGE SCALE GENOMIC DNA]</scope>
    <source>
        <strain evidence="4">ATCC 29140 / PCC 7202</strain>
    </source>
</reference>
<dbReference type="PANTHER" id="PTHR43395:SF1">
    <property type="entry name" value="CHEMOTAXIS PROTEIN CHEA"/>
    <property type="match status" value="1"/>
</dbReference>
<evidence type="ECO:0000256" key="1">
    <source>
        <dbReference type="PROSITE-ProRule" id="PRU00110"/>
    </source>
</evidence>
<dbReference type="InterPro" id="IPR036641">
    <property type="entry name" value="HPT_dom_sf"/>
</dbReference>
<keyword evidence="1" id="KW-0597">Phosphoprotein</keyword>
<name>K9YR72_CYASC</name>
<dbReference type="AlphaFoldDB" id="K9YR72"/>
<dbReference type="SUPFAM" id="SSF47226">
    <property type="entry name" value="Histidine-containing phosphotransfer domain, HPT domain"/>
    <property type="match status" value="1"/>
</dbReference>
<evidence type="ECO:0000313" key="4">
    <source>
        <dbReference type="Proteomes" id="UP000010483"/>
    </source>
</evidence>
<evidence type="ECO:0000313" key="3">
    <source>
        <dbReference type="EMBL" id="AFZ48598.1"/>
    </source>
</evidence>
<dbReference type="eggNOG" id="COG2198">
    <property type="taxonomic scope" value="Bacteria"/>
</dbReference>
<keyword evidence="3" id="KW-0808">Transferase</keyword>